<evidence type="ECO:0000313" key="2">
    <source>
        <dbReference type="Proteomes" id="UP001054945"/>
    </source>
</evidence>
<sequence>MSNKHGEGNRLLLCTGCFGSSISDNVNNVTSNSKNKDSDLYQVYHVIRTIVHGSTTTPCNFHAPMIFCRIRMRIVSLSQYCEWLTASSVVCENSTPSPSEL</sequence>
<evidence type="ECO:0000313" key="1">
    <source>
        <dbReference type="EMBL" id="GIY73946.1"/>
    </source>
</evidence>
<keyword evidence="2" id="KW-1185">Reference proteome</keyword>
<organism evidence="1 2">
    <name type="scientific">Caerostris extrusa</name>
    <name type="common">Bark spider</name>
    <name type="synonym">Caerostris bankana</name>
    <dbReference type="NCBI Taxonomy" id="172846"/>
    <lineage>
        <taxon>Eukaryota</taxon>
        <taxon>Metazoa</taxon>
        <taxon>Ecdysozoa</taxon>
        <taxon>Arthropoda</taxon>
        <taxon>Chelicerata</taxon>
        <taxon>Arachnida</taxon>
        <taxon>Araneae</taxon>
        <taxon>Araneomorphae</taxon>
        <taxon>Entelegynae</taxon>
        <taxon>Araneoidea</taxon>
        <taxon>Araneidae</taxon>
        <taxon>Caerostris</taxon>
    </lineage>
</organism>
<protein>
    <submittedName>
        <fullName evidence="1">Uncharacterized protein</fullName>
    </submittedName>
</protein>
<comment type="caution">
    <text evidence="1">The sequence shown here is derived from an EMBL/GenBank/DDBJ whole genome shotgun (WGS) entry which is preliminary data.</text>
</comment>
<reference evidence="1 2" key="1">
    <citation type="submission" date="2021-06" db="EMBL/GenBank/DDBJ databases">
        <title>Caerostris extrusa draft genome.</title>
        <authorList>
            <person name="Kono N."/>
            <person name="Arakawa K."/>
        </authorList>
    </citation>
    <scope>NUCLEOTIDE SEQUENCE [LARGE SCALE GENOMIC DNA]</scope>
</reference>
<gene>
    <name evidence="1" type="ORF">CEXT_222091</name>
</gene>
<accession>A0AAV4VUK3</accession>
<dbReference type="EMBL" id="BPLR01015142">
    <property type="protein sequence ID" value="GIY73946.1"/>
    <property type="molecule type" value="Genomic_DNA"/>
</dbReference>
<dbReference type="AlphaFoldDB" id="A0AAV4VUK3"/>
<proteinExistence type="predicted"/>
<name>A0AAV4VUK3_CAEEX</name>
<dbReference type="Proteomes" id="UP001054945">
    <property type="component" value="Unassembled WGS sequence"/>
</dbReference>